<evidence type="ECO:0000259" key="6">
    <source>
        <dbReference type="Pfam" id="PF02540"/>
    </source>
</evidence>
<dbReference type="SUPFAM" id="SSF52402">
    <property type="entry name" value="Adenine nucleotide alpha hydrolases-like"/>
    <property type="match status" value="1"/>
</dbReference>
<reference evidence="7 8" key="1">
    <citation type="submission" date="2013-07" db="EMBL/GenBank/DDBJ databases">
        <authorList>
            <person name="Stoco P.H."/>
            <person name="Wagner G."/>
            <person name="Gerber A."/>
            <person name="Zaha A."/>
            <person name="Thompson C."/>
            <person name="Bartholomeu D.C."/>
            <person name="Luckemeyer D.D."/>
            <person name="Bahia D."/>
            <person name="Loreto E."/>
            <person name="Prestes E.B."/>
            <person name="Lima F.M."/>
            <person name="Rodrigues-Luiz G."/>
            <person name="Vallejo G.A."/>
            <person name="Filho J.F."/>
            <person name="Monteiro K.M."/>
            <person name="Tyler K.M."/>
            <person name="de Almeida L.G."/>
            <person name="Ortiz M.F."/>
            <person name="Siervo M.A."/>
            <person name="de Moraes M.H."/>
            <person name="Cunha O.L."/>
            <person name="Mendonca-Neto R."/>
            <person name="Silva R."/>
            <person name="Teixeira S.M."/>
            <person name="Murta S.M."/>
            <person name="Sincero T.C."/>
            <person name="Mendes T.A."/>
            <person name="Urmenyi T.P."/>
            <person name="Silva V.G."/>
            <person name="da Rocha W.D."/>
            <person name="Andersson B."/>
            <person name="Romanha A.J."/>
            <person name="Steindel M."/>
            <person name="de Vasconcelos A.T."/>
            <person name="Grisard E.C."/>
        </authorList>
    </citation>
    <scope>NUCLEOTIDE SEQUENCE [LARGE SCALE GENOMIC DNA]</scope>
    <source>
        <strain evidence="7 8">SC58</strain>
    </source>
</reference>
<proteinExistence type="predicted"/>
<dbReference type="GO" id="GO:0005524">
    <property type="term" value="F:ATP binding"/>
    <property type="evidence" value="ECO:0007669"/>
    <property type="project" value="UniProtKB-KW"/>
</dbReference>
<evidence type="ECO:0000256" key="5">
    <source>
        <dbReference type="ARBA" id="ARBA00023027"/>
    </source>
</evidence>
<organism evidence="7 8">
    <name type="scientific">Trypanosoma rangeli SC58</name>
    <dbReference type="NCBI Taxonomy" id="429131"/>
    <lineage>
        <taxon>Eukaryota</taxon>
        <taxon>Discoba</taxon>
        <taxon>Euglenozoa</taxon>
        <taxon>Kinetoplastea</taxon>
        <taxon>Metakinetoplastina</taxon>
        <taxon>Trypanosomatida</taxon>
        <taxon>Trypanosomatidae</taxon>
        <taxon>Trypanosoma</taxon>
        <taxon>Herpetosoma</taxon>
    </lineage>
</organism>
<dbReference type="Gene3D" id="3.40.50.620">
    <property type="entry name" value="HUPs"/>
    <property type="match status" value="1"/>
</dbReference>
<dbReference type="PANTHER" id="PTHR23090">
    <property type="entry name" value="NH 3 /GLUTAMINE-DEPENDENT NAD + SYNTHETASE"/>
    <property type="match status" value="1"/>
</dbReference>
<dbReference type="GO" id="GO:0009435">
    <property type="term" value="P:NAD+ biosynthetic process"/>
    <property type="evidence" value="ECO:0007669"/>
    <property type="project" value="UniProtKB-UniPathway"/>
</dbReference>
<protein>
    <submittedName>
        <fullName evidence="7">NAD+ synthase</fullName>
    </submittedName>
</protein>
<evidence type="ECO:0000256" key="2">
    <source>
        <dbReference type="ARBA" id="ARBA00022598"/>
    </source>
</evidence>
<dbReference type="GO" id="GO:0003952">
    <property type="term" value="F:NAD+ synthase (glutamine-hydrolyzing) activity"/>
    <property type="evidence" value="ECO:0007669"/>
    <property type="project" value="InterPro"/>
</dbReference>
<sequence length="307" mass="34119">MPAGRFTRSIAVFMSSDLALHKELYRRLVEYRSKRGFDPAAWIERKCAVLNAYMASNGLKVCVTNVSGGIDSAVVVALCSRAMRMPNSPIVKNIGLCQPICSSAWALERGQENIRSCGAAELVVDQTEIFKQLSTTIETAVGIDGKDFARGQLRSYMRTPAAYYVAQLYSQGGTPAIVMGTGNMDEDGYLGYFCKAGDGVVDVQIISDLHKSEVFQVARELNVPAKTLQAPPSADLWDGQTDEEELGFPYDFVELYTGWCLRLSDDERESFLHSLSTTARQQYEKYRDACDKVHRRNLHKITGIINL</sequence>
<dbReference type="InterPro" id="IPR014729">
    <property type="entry name" value="Rossmann-like_a/b/a_fold"/>
</dbReference>
<dbReference type="VEuPathDB" id="TriTrypDB:TRSC58_01619"/>
<dbReference type="AlphaFoldDB" id="A0A061J703"/>
<dbReference type="EMBL" id="AUPL01001619">
    <property type="protein sequence ID" value="ESL10644.1"/>
    <property type="molecule type" value="Genomic_DNA"/>
</dbReference>
<evidence type="ECO:0000256" key="4">
    <source>
        <dbReference type="ARBA" id="ARBA00022840"/>
    </source>
</evidence>
<evidence type="ECO:0000313" key="8">
    <source>
        <dbReference type="Proteomes" id="UP000031737"/>
    </source>
</evidence>
<dbReference type="NCBIfam" id="TIGR00552">
    <property type="entry name" value="nadE"/>
    <property type="match status" value="1"/>
</dbReference>
<keyword evidence="2" id="KW-0436">Ligase</keyword>
<dbReference type="OrthoDB" id="2020662at2759"/>
<dbReference type="PANTHER" id="PTHR23090:SF9">
    <property type="entry name" value="GLUTAMINE-DEPENDENT NAD(+) SYNTHETASE"/>
    <property type="match status" value="1"/>
</dbReference>
<dbReference type="UniPathway" id="UPA00253"/>
<dbReference type="GO" id="GO:0005737">
    <property type="term" value="C:cytoplasm"/>
    <property type="evidence" value="ECO:0007669"/>
    <property type="project" value="InterPro"/>
</dbReference>
<dbReference type="Proteomes" id="UP000031737">
    <property type="component" value="Unassembled WGS sequence"/>
</dbReference>
<evidence type="ECO:0000256" key="3">
    <source>
        <dbReference type="ARBA" id="ARBA00022741"/>
    </source>
</evidence>
<gene>
    <name evidence="7" type="ORF">TRSC58_01619</name>
</gene>
<keyword evidence="8" id="KW-1185">Reference proteome</keyword>
<comment type="pathway">
    <text evidence="1">Cofactor biosynthesis; NAD(+) biosynthesis.</text>
</comment>
<evidence type="ECO:0000313" key="7">
    <source>
        <dbReference type="EMBL" id="ESL10644.1"/>
    </source>
</evidence>
<dbReference type="Pfam" id="PF02540">
    <property type="entry name" value="NAD_synthase"/>
    <property type="match status" value="1"/>
</dbReference>
<keyword evidence="3" id="KW-0547">Nucleotide-binding</keyword>
<dbReference type="FunFam" id="3.40.50.620:FF:000246">
    <property type="entry name" value="NH3-dependent NAD+ synthetase"/>
    <property type="match status" value="1"/>
</dbReference>
<dbReference type="GO" id="GO:0004359">
    <property type="term" value="F:glutaminase activity"/>
    <property type="evidence" value="ECO:0007669"/>
    <property type="project" value="InterPro"/>
</dbReference>
<dbReference type="InterPro" id="IPR003694">
    <property type="entry name" value="NAD_synthase"/>
</dbReference>
<dbReference type="InterPro" id="IPR022310">
    <property type="entry name" value="NAD/GMP_synthase"/>
</dbReference>
<evidence type="ECO:0000256" key="1">
    <source>
        <dbReference type="ARBA" id="ARBA00004790"/>
    </source>
</evidence>
<feature type="domain" description="NAD/GMP synthase" evidence="6">
    <location>
        <begin position="43"/>
        <end position="258"/>
    </location>
</feature>
<dbReference type="CDD" id="cd00553">
    <property type="entry name" value="NAD_synthase"/>
    <property type="match status" value="1"/>
</dbReference>
<comment type="caution">
    <text evidence="7">The sequence shown here is derived from an EMBL/GenBank/DDBJ whole genome shotgun (WGS) entry which is preliminary data.</text>
</comment>
<accession>A0A061J703</accession>
<keyword evidence="5" id="KW-0520">NAD</keyword>
<name>A0A061J703_TRYRA</name>
<keyword evidence="4" id="KW-0067">ATP-binding</keyword>